<accession>A0ABD2XD99</accession>
<dbReference type="AlphaFoldDB" id="A0ABD2XD99"/>
<sequence>MADVIASHGLHKRRLESDKRPGGPRAAYTAAQWYLGALFCMRLVESACEARARALTERSESLARARA</sequence>
<feature type="region of interest" description="Disordered" evidence="1">
    <location>
        <begin position="1"/>
        <end position="25"/>
    </location>
</feature>
<gene>
    <name evidence="2" type="ORF">TKK_004319</name>
</gene>
<organism evidence="2 3">
    <name type="scientific">Trichogramma kaykai</name>
    <dbReference type="NCBI Taxonomy" id="54128"/>
    <lineage>
        <taxon>Eukaryota</taxon>
        <taxon>Metazoa</taxon>
        <taxon>Ecdysozoa</taxon>
        <taxon>Arthropoda</taxon>
        <taxon>Hexapoda</taxon>
        <taxon>Insecta</taxon>
        <taxon>Pterygota</taxon>
        <taxon>Neoptera</taxon>
        <taxon>Endopterygota</taxon>
        <taxon>Hymenoptera</taxon>
        <taxon>Apocrita</taxon>
        <taxon>Proctotrupomorpha</taxon>
        <taxon>Chalcidoidea</taxon>
        <taxon>Trichogrammatidae</taxon>
        <taxon>Trichogramma</taxon>
    </lineage>
</organism>
<reference evidence="2 3" key="1">
    <citation type="journal article" date="2024" name="bioRxiv">
        <title>A reference genome for Trichogramma kaykai: A tiny desert-dwelling parasitoid wasp with competing sex-ratio distorters.</title>
        <authorList>
            <person name="Culotta J."/>
            <person name="Lindsey A.R."/>
        </authorList>
    </citation>
    <scope>NUCLEOTIDE SEQUENCE [LARGE SCALE GENOMIC DNA]</scope>
    <source>
        <strain evidence="2 3">KSX58</strain>
    </source>
</reference>
<dbReference type="EMBL" id="JBJJXI010000032">
    <property type="protein sequence ID" value="KAL3403209.1"/>
    <property type="molecule type" value="Genomic_DNA"/>
</dbReference>
<name>A0ABD2XD99_9HYME</name>
<evidence type="ECO:0000313" key="2">
    <source>
        <dbReference type="EMBL" id="KAL3403209.1"/>
    </source>
</evidence>
<proteinExistence type="predicted"/>
<evidence type="ECO:0000256" key="1">
    <source>
        <dbReference type="SAM" id="MobiDB-lite"/>
    </source>
</evidence>
<dbReference type="Proteomes" id="UP001627154">
    <property type="component" value="Unassembled WGS sequence"/>
</dbReference>
<comment type="caution">
    <text evidence="2">The sequence shown here is derived from an EMBL/GenBank/DDBJ whole genome shotgun (WGS) entry which is preliminary data.</text>
</comment>
<protein>
    <submittedName>
        <fullName evidence="2">Uncharacterized protein</fullName>
    </submittedName>
</protein>
<keyword evidence="3" id="KW-1185">Reference proteome</keyword>
<evidence type="ECO:0000313" key="3">
    <source>
        <dbReference type="Proteomes" id="UP001627154"/>
    </source>
</evidence>